<dbReference type="InterPro" id="IPR039440">
    <property type="entry name" value="DUF3850"/>
</dbReference>
<reference evidence="2 3" key="1">
    <citation type="submission" date="2014-12" db="EMBL/GenBank/DDBJ databases">
        <title>Draft genome sequence of Paenibacillus kamchatkensis strain B-2647.</title>
        <authorList>
            <person name="Karlyshev A.V."/>
            <person name="Kudryashova E.B."/>
        </authorList>
    </citation>
    <scope>NUCLEOTIDE SEQUENCE [LARGE SCALE GENOMIC DNA]</scope>
    <source>
        <strain evidence="2 3">VKM B-2647</strain>
    </source>
</reference>
<dbReference type="InterPro" id="IPR015947">
    <property type="entry name" value="PUA-like_sf"/>
</dbReference>
<keyword evidence="3" id="KW-1185">Reference proteome</keyword>
<protein>
    <recommendedName>
        <fullName evidence="1">DUF3850 domain-containing protein</fullName>
    </recommendedName>
</protein>
<gene>
    <name evidence="2" type="ORF">SD70_02630</name>
</gene>
<evidence type="ECO:0000313" key="2">
    <source>
        <dbReference type="EMBL" id="KIL42188.1"/>
    </source>
</evidence>
<organism evidence="2 3">
    <name type="scientific">Gordoniibacillus kamchatkensis</name>
    <dbReference type="NCBI Taxonomy" id="1590651"/>
    <lineage>
        <taxon>Bacteria</taxon>
        <taxon>Bacillati</taxon>
        <taxon>Bacillota</taxon>
        <taxon>Bacilli</taxon>
        <taxon>Bacillales</taxon>
        <taxon>Paenibacillaceae</taxon>
        <taxon>Gordoniibacillus</taxon>
    </lineage>
</organism>
<feature type="domain" description="DUF3850" evidence="1">
    <location>
        <begin position="1"/>
        <end position="75"/>
    </location>
</feature>
<dbReference type="Proteomes" id="UP000031967">
    <property type="component" value="Unassembled WGS sequence"/>
</dbReference>
<dbReference type="SUPFAM" id="SSF88697">
    <property type="entry name" value="PUA domain-like"/>
    <property type="match status" value="1"/>
</dbReference>
<dbReference type="EMBL" id="JXAK01000003">
    <property type="protein sequence ID" value="KIL42188.1"/>
    <property type="molecule type" value="Genomic_DNA"/>
</dbReference>
<proteinExistence type="predicted"/>
<evidence type="ECO:0000313" key="3">
    <source>
        <dbReference type="Proteomes" id="UP000031967"/>
    </source>
</evidence>
<dbReference type="Pfam" id="PF12961">
    <property type="entry name" value="DUF3850"/>
    <property type="match status" value="1"/>
</dbReference>
<sequence>MHELKTGPGYYREVASGRKKFEVRKNDRDFKVGDLLWLREYDPATGYTGEETGRFIVYILNDPQFVKEGYVILGF</sequence>
<evidence type="ECO:0000259" key="1">
    <source>
        <dbReference type="Pfam" id="PF12961"/>
    </source>
</evidence>
<name>A0ABR5AMT8_9BACL</name>
<comment type="caution">
    <text evidence="2">The sequence shown here is derived from an EMBL/GenBank/DDBJ whole genome shotgun (WGS) entry which is preliminary data.</text>
</comment>
<accession>A0ABR5AMT8</accession>
<dbReference type="Gene3D" id="2.30.130.30">
    <property type="entry name" value="Hypothetical protein"/>
    <property type="match status" value="1"/>
</dbReference>